<dbReference type="RefSeq" id="XP_067925923.1">
    <property type="nucleotide sequence ID" value="XM_068062101.1"/>
</dbReference>
<proteinExistence type="predicted"/>
<evidence type="ECO:0000313" key="3">
    <source>
        <dbReference type="Proteomes" id="UP000221165"/>
    </source>
</evidence>
<keyword evidence="3" id="KW-1185">Reference proteome</keyword>
<sequence length="1239" mass="135190">MDNPASAAAAGVGSQMGPASAPDLPSLSARVLTAGHCPPLVLSSVYNDSLLLKDSIRDQCLLAGRSRAACGQLGRIDLSTTRTRPPHASKESFPSLPAPCGSSASGGGRDLESAVRKYEGVLKAQVHGGLFDRDRSKQEPGPRGPQTTGDQPCRLSGLQGDYSVDVDRHTSSQEVYSGLSSYLTAASLRHSLQLTNALEIDRDAYRWRKEKENLLSALRDAPVFTMSGDIAGLACDQPISTALLHQYKSFAGPLAAGTQPTGLRQSPSLTRSEYQLIQFLLRHSRGARSVAHRTTVERLPLHLLLQLSRVAPPSTSLASFREGLDGTGVPLDLEDQQILQHLTASHTDPMRGGSDPVGESWDLVYTPQQQHQFVSLARLLVGGCRLLLLAEEKNQDSVRGADLLYHGAADEPLSRHKGRKGEPPSLNAFVLCGIVGNSIAALELDKREQLQSLAEQTGAGTSWWRGQHWATSDRVTCGQQASEPWLRLAANEVQVERSEVGSGLANADLGTDTSQAPGDARGGTSLWWRAVYYAFRTGDLKCLLTLGAGKFVQQTGLGGVCTMLEASAAITAAANAAPGADDVGERPSDVDEDLLATTEEKTSPFPPSQPPLLPFICRQLLVMLLQTSVAANQRNARDLITNDEQESEWVFLFFVIFIPPFRLQTTASFRKSLRFLLVSSFGRRAPASFNADRYGSASVALPPPPSGVTGGEGTQGKNASSVLDPHLLLLLSLINPTVWLPISIAQTLPNATQEDFLHYKLHLAHATSAISLEPDKDLCLSLKELAVKLRQQGPSYFDSEDPSSLSSLVPNDYFNPSSLMHINFGYPRVLALCGCFVEATIWLLDAFPLFRRPGLLLFLLLRSCGALHNHQLNQLDSTSYSFRRETGKDFDGGDGDREEVPTDDEEGDQEDDTRTASYMLLRVIRRGLTGSSALTQIVLLTILPSSLWSAIISRLVSGQFSLLSSSTILGDMTSNGDDIAPGLLARVLSHQQQQLIAGEEEQDMRINTSPWLLKGHLHQLLSCLYAALRDEGRRRGAIKEAFIAAWLLKDFRSCAEIFTDALNESAFSVYDVPPEDESEIQIASFFLSAYSLLERRLRSEDMIQALRGPWQQAKIVWATRQGNYRGALQLFHQIQQSSHPLLWAPALPPMAPGEQDLLLRTLPPGAACLVDCITFLLLKLLEQNNQLDSLISYDQLAMLQQVATSLPVSSSPRIKETRAMLGEFLRQYRDHAAYSRSVF</sequence>
<gene>
    <name evidence="2" type="ORF">CSUI_001898</name>
</gene>
<feature type="region of interest" description="Disordered" evidence="1">
    <location>
        <begin position="77"/>
        <end position="109"/>
    </location>
</feature>
<dbReference type="OrthoDB" id="331039at2759"/>
<dbReference type="AlphaFoldDB" id="A0A2C6KVV5"/>
<feature type="compositionally biased region" description="Basic and acidic residues" evidence="1">
    <location>
        <begin position="886"/>
        <end position="900"/>
    </location>
</feature>
<feature type="compositionally biased region" description="Acidic residues" evidence="1">
    <location>
        <begin position="901"/>
        <end position="911"/>
    </location>
</feature>
<protein>
    <submittedName>
        <fullName evidence="2">Uncharacterized protein</fullName>
    </submittedName>
</protein>
<dbReference type="EMBL" id="MIGC01000783">
    <property type="protein sequence ID" value="PHJ24250.1"/>
    <property type="molecule type" value="Genomic_DNA"/>
</dbReference>
<feature type="region of interest" description="Disordered" evidence="1">
    <location>
        <begin position="1"/>
        <end position="22"/>
    </location>
</feature>
<feature type="compositionally biased region" description="Basic and acidic residues" evidence="1">
    <location>
        <begin position="130"/>
        <end position="140"/>
    </location>
</feature>
<dbReference type="GeneID" id="94425312"/>
<dbReference type="VEuPathDB" id="ToxoDB:CSUI_001898"/>
<evidence type="ECO:0000256" key="1">
    <source>
        <dbReference type="SAM" id="MobiDB-lite"/>
    </source>
</evidence>
<feature type="compositionally biased region" description="Low complexity" evidence="1">
    <location>
        <begin position="94"/>
        <end position="103"/>
    </location>
</feature>
<feature type="region of interest" description="Disordered" evidence="1">
    <location>
        <begin position="886"/>
        <end position="912"/>
    </location>
</feature>
<comment type="caution">
    <text evidence="2">The sequence shown here is derived from an EMBL/GenBank/DDBJ whole genome shotgun (WGS) entry which is preliminary data.</text>
</comment>
<organism evidence="2 3">
    <name type="scientific">Cystoisospora suis</name>
    <dbReference type="NCBI Taxonomy" id="483139"/>
    <lineage>
        <taxon>Eukaryota</taxon>
        <taxon>Sar</taxon>
        <taxon>Alveolata</taxon>
        <taxon>Apicomplexa</taxon>
        <taxon>Conoidasida</taxon>
        <taxon>Coccidia</taxon>
        <taxon>Eucoccidiorida</taxon>
        <taxon>Eimeriorina</taxon>
        <taxon>Sarcocystidae</taxon>
        <taxon>Cystoisospora</taxon>
    </lineage>
</organism>
<reference evidence="2 3" key="1">
    <citation type="journal article" date="2017" name="Int. J. Parasitol.">
        <title>The genome of the protozoan parasite Cystoisospora suis and a reverse vaccinology approach to identify vaccine candidates.</title>
        <authorList>
            <person name="Palmieri N."/>
            <person name="Shrestha A."/>
            <person name="Ruttkowski B."/>
            <person name="Beck T."/>
            <person name="Vogl C."/>
            <person name="Tomley F."/>
            <person name="Blake D.P."/>
            <person name="Joachim A."/>
        </authorList>
    </citation>
    <scope>NUCLEOTIDE SEQUENCE [LARGE SCALE GENOMIC DNA]</scope>
    <source>
        <strain evidence="2 3">Wien I</strain>
    </source>
</reference>
<feature type="region of interest" description="Disordered" evidence="1">
    <location>
        <begin position="129"/>
        <end position="160"/>
    </location>
</feature>
<evidence type="ECO:0000313" key="2">
    <source>
        <dbReference type="EMBL" id="PHJ24250.1"/>
    </source>
</evidence>
<accession>A0A2C6KVV5</accession>
<name>A0A2C6KVV5_9APIC</name>
<dbReference type="Proteomes" id="UP000221165">
    <property type="component" value="Unassembled WGS sequence"/>
</dbReference>